<evidence type="ECO:0000256" key="3">
    <source>
        <dbReference type="ARBA" id="ARBA00022448"/>
    </source>
</evidence>
<evidence type="ECO:0000259" key="9">
    <source>
        <dbReference type="PROSITE" id="PS50928"/>
    </source>
</evidence>
<dbReference type="PANTHER" id="PTHR43848:SF2">
    <property type="entry name" value="PUTRESCINE TRANSPORT SYSTEM PERMEASE PROTEIN POTI"/>
    <property type="match status" value="1"/>
</dbReference>
<keyword evidence="4" id="KW-1003">Cell membrane</keyword>
<dbReference type="PROSITE" id="PS50928">
    <property type="entry name" value="ABC_TM1"/>
    <property type="match status" value="1"/>
</dbReference>
<evidence type="ECO:0000313" key="11">
    <source>
        <dbReference type="EMBL" id="CAB4814453.1"/>
    </source>
</evidence>
<dbReference type="EMBL" id="CAFAAI010000369">
    <property type="protein sequence ID" value="CAB4814453.1"/>
    <property type="molecule type" value="Genomic_DNA"/>
</dbReference>
<sequence length="270" mass="29195">MTHTNRSTRVGFRFFTFAVIAFLWVPLAIVAVLSFNRSSSLTWPPTGLTTKWWTKALHNPGARDALMMSLKTAVVATLIALVLGTAAAFAVQRFKFFGRESLSLMIVLPIALPGIVTGIALNAAFRQVGLDLGIITLIVAHATFCVVVVYNNVLARLRRLSPNLEEASADLGADLFQTFRFVTFPLMRSALLAGGLLAFGLSFDEIVVTTFTNGAGSELQTLPQWILSNLSRGEQQPIVNVMATAVMLFSLVPVWAAQRLAGEQSGLAGR</sequence>
<dbReference type="InterPro" id="IPR051789">
    <property type="entry name" value="Bact_Polyamine_Transport"/>
</dbReference>
<proteinExistence type="inferred from homology"/>
<evidence type="ECO:0000256" key="6">
    <source>
        <dbReference type="ARBA" id="ARBA00022989"/>
    </source>
</evidence>
<keyword evidence="6 8" id="KW-1133">Transmembrane helix</keyword>
<reference evidence="11" key="1">
    <citation type="submission" date="2020-05" db="EMBL/GenBank/DDBJ databases">
        <authorList>
            <person name="Chiriac C."/>
            <person name="Salcher M."/>
            <person name="Ghai R."/>
            <person name="Kavagutti S V."/>
        </authorList>
    </citation>
    <scope>NUCLEOTIDE SEQUENCE</scope>
</reference>
<accession>A0A6J6Z1V5</accession>
<dbReference type="GO" id="GO:0055085">
    <property type="term" value="P:transmembrane transport"/>
    <property type="evidence" value="ECO:0007669"/>
    <property type="project" value="InterPro"/>
</dbReference>
<dbReference type="Pfam" id="PF00528">
    <property type="entry name" value="BPD_transp_1"/>
    <property type="match status" value="1"/>
</dbReference>
<feature type="transmembrane region" description="Helical" evidence="8">
    <location>
        <begin position="238"/>
        <end position="257"/>
    </location>
</feature>
<evidence type="ECO:0000313" key="10">
    <source>
        <dbReference type="EMBL" id="CAB4683689.1"/>
    </source>
</evidence>
<evidence type="ECO:0000256" key="1">
    <source>
        <dbReference type="ARBA" id="ARBA00004651"/>
    </source>
</evidence>
<feature type="transmembrane region" description="Helical" evidence="8">
    <location>
        <begin position="103"/>
        <end position="124"/>
    </location>
</feature>
<dbReference type="EMBL" id="CAEZXM010000046">
    <property type="protein sequence ID" value="CAB4683689.1"/>
    <property type="molecule type" value="Genomic_DNA"/>
</dbReference>
<dbReference type="AlphaFoldDB" id="A0A6J6Z1V5"/>
<dbReference type="InterPro" id="IPR000515">
    <property type="entry name" value="MetI-like"/>
</dbReference>
<feature type="transmembrane region" description="Helical" evidence="8">
    <location>
        <begin position="73"/>
        <end position="91"/>
    </location>
</feature>
<evidence type="ECO:0000256" key="5">
    <source>
        <dbReference type="ARBA" id="ARBA00022692"/>
    </source>
</evidence>
<dbReference type="PANTHER" id="PTHR43848">
    <property type="entry name" value="PUTRESCINE TRANSPORT SYSTEM PERMEASE PROTEIN POTI"/>
    <property type="match status" value="1"/>
</dbReference>
<evidence type="ECO:0000256" key="2">
    <source>
        <dbReference type="ARBA" id="ARBA00007069"/>
    </source>
</evidence>
<dbReference type="CDD" id="cd06261">
    <property type="entry name" value="TM_PBP2"/>
    <property type="match status" value="1"/>
</dbReference>
<dbReference type="InterPro" id="IPR035906">
    <property type="entry name" value="MetI-like_sf"/>
</dbReference>
<evidence type="ECO:0000256" key="8">
    <source>
        <dbReference type="SAM" id="Phobius"/>
    </source>
</evidence>
<name>A0A6J6Z1V5_9ZZZZ</name>
<comment type="subcellular location">
    <subcellularLocation>
        <location evidence="1">Cell membrane</location>
        <topology evidence="1">Multi-pass membrane protein</topology>
    </subcellularLocation>
</comment>
<evidence type="ECO:0000256" key="7">
    <source>
        <dbReference type="ARBA" id="ARBA00023136"/>
    </source>
</evidence>
<feature type="domain" description="ABC transmembrane type-1" evidence="9">
    <location>
        <begin position="66"/>
        <end position="257"/>
    </location>
</feature>
<keyword evidence="7 8" id="KW-0472">Membrane</keyword>
<keyword evidence="3" id="KW-0813">Transport</keyword>
<comment type="similarity">
    <text evidence="2">Belongs to the binding-protein-dependent transport system permease family. CysTW subfamily.</text>
</comment>
<evidence type="ECO:0000256" key="4">
    <source>
        <dbReference type="ARBA" id="ARBA00022475"/>
    </source>
</evidence>
<keyword evidence="5 8" id="KW-0812">Transmembrane</keyword>
<feature type="transmembrane region" description="Helical" evidence="8">
    <location>
        <begin position="130"/>
        <end position="150"/>
    </location>
</feature>
<feature type="transmembrane region" description="Helical" evidence="8">
    <location>
        <begin position="12"/>
        <end position="35"/>
    </location>
</feature>
<protein>
    <submittedName>
        <fullName evidence="11">Unannotated protein</fullName>
    </submittedName>
</protein>
<dbReference type="SUPFAM" id="SSF161098">
    <property type="entry name" value="MetI-like"/>
    <property type="match status" value="1"/>
</dbReference>
<dbReference type="GO" id="GO:0005886">
    <property type="term" value="C:plasma membrane"/>
    <property type="evidence" value="ECO:0007669"/>
    <property type="project" value="UniProtKB-SubCell"/>
</dbReference>
<gene>
    <name evidence="10" type="ORF">UFOPK2366_00366</name>
    <name evidence="11" type="ORF">UFOPK2992_01792</name>
</gene>
<organism evidence="11">
    <name type="scientific">freshwater metagenome</name>
    <dbReference type="NCBI Taxonomy" id="449393"/>
    <lineage>
        <taxon>unclassified sequences</taxon>
        <taxon>metagenomes</taxon>
        <taxon>ecological metagenomes</taxon>
    </lineage>
</organism>
<dbReference type="Gene3D" id="1.10.3720.10">
    <property type="entry name" value="MetI-like"/>
    <property type="match status" value="1"/>
</dbReference>